<evidence type="ECO:0000256" key="2">
    <source>
        <dbReference type="ARBA" id="ARBA00022643"/>
    </source>
</evidence>
<organism evidence="6 7">
    <name type="scientific">Novosphingobium flavum</name>
    <dbReference type="NCBI Taxonomy" id="1778672"/>
    <lineage>
        <taxon>Bacteria</taxon>
        <taxon>Pseudomonadati</taxon>
        <taxon>Pseudomonadota</taxon>
        <taxon>Alphaproteobacteria</taxon>
        <taxon>Sphingomonadales</taxon>
        <taxon>Sphingomonadaceae</taxon>
        <taxon>Novosphingobium</taxon>
    </lineage>
</organism>
<evidence type="ECO:0000256" key="4">
    <source>
        <dbReference type="ARBA" id="ARBA00023033"/>
    </source>
</evidence>
<evidence type="ECO:0000259" key="5">
    <source>
        <dbReference type="Pfam" id="PF00296"/>
    </source>
</evidence>
<feature type="domain" description="Luciferase-like" evidence="5">
    <location>
        <begin position="42"/>
        <end position="342"/>
    </location>
</feature>
<keyword evidence="3" id="KW-0560">Oxidoreductase</keyword>
<sequence length="382" mass="41827">MTMTFDSTSHERAAMYGDNKLKIGLFGANLSSGRTPTTIPERWSGSWDDNLRLVRMADAAGLDFLLPLSRWKGYAGATNYQGNGLETFSWACGVLASTSRITVFATVLAQLFNPILASKMCATADQIGHGRFGLNVVTGWNDSEFDMFGISMKDHVDRYEYADEWLTIVKKAWSEDEFDYAGKIFDIKGARLAPKPAGGSRPLLMNAAASAVGQEFAIRQCDALFVQASRKSDEETAATVKTVKEAAAALGQATDVYTVGGITCRPSRSEAKEYFNYACYENADLEAIEELMASFKMTRASLGDAEFEIRRKQYCLGYSGLPMVGTPDEIAAQLARLSEIGLAGLGLSFINYSDELPYFCEEVLPRLERMGLRVPAHEAALA</sequence>
<keyword evidence="7" id="KW-1185">Reference proteome</keyword>
<reference evidence="6 7" key="1">
    <citation type="submission" date="2020-08" db="EMBL/GenBank/DDBJ databases">
        <title>The genome sequence of type strain Novosphingobium flavum NBRC 111647.</title>
        <authorList>
            <person name="Liu Y."/>
        </authorList>
    </citation>
    <scope>NUCLEOTIDE SEQUENCE [LARGE SCALE GENOMIC DNA]</scope>
    <source>
        <strain evidence="6 7">NBRC 111647</strain>
    </source>
</reference>
<dbReference type="GO" id="GO:0016705">
    <property type="term" value="F:oxidoreductase activity, acting on paired donors, with incorporation or reduction of molecular oxygen"/>
    <property type="evidence" value="ECO:0007669"/>
    <property type="project" value="InterPro"/>
</dbReference>
<dbReference type="Gene3D" id="3.20.20.30">
    <property type="entry name" value="Luciferase-like domain"/>
    <property type="match status" value="1"/>
</dbReference>
<keyword evidence="2" id="KW-0288">FMN</keyword>
<dbReference type="PANTHER" id="PTHR42847:SF4">
    <property type="entry name" value="ALKANESULFONATE MONOOXYGENASE-RELATED"/>
    <property type="match status" value="1"/>
</dbReference>
<dbReference type="SUPFAM" id="SSF51679">
    <property type="entry name" value="Bacterial luciferase-like"/>
    <property type="match status" value="1"/>
</dbReference>
<dbReference type="EMBL" id="JACLAW010000013">
    <property type="protein sequence ID" value="MBC2667005.1"/>
    <property type="molecule type" value="Genomic_DNA"/>
</dbReference>
<comment type="caution">
    <text evidence="6">The sequence shown here is derived from an EMBL/GenBank/DDBJ whole genome shotgun (WGS) entry which is preliminary data.</text>
</comment>
<dbReference type="InterPro" id="IPR011251">
    <property type="entry name" value="Luciferase-like_dom"/>
</dbReference>
<dbReference type="Pfam" id="PF00296">
    <property type="entry name" value="Bac_luciferase"/>
    <property type="match status" value="1"/>
</dbReference>
<keyword evidence="4" id="KW-0503">Monooxygenase</keyword>
<gene>
    <name evidence="6" type="ORF">H7F51_15920</name>
</gene>
<keyword evidence="1" id="KW-0285">Flavoprotein</keyword>
<name>A0A7X1KN55_9SPHN</name>
<dbReference type="Proteomes" id="UP000566813">
    <property type="component" value="Unassembled WGS sequence"/>
</dbReference>
<dbReference type="InterPro" id="IPR036661">
    <property type="entry name" value="Luciferase-like_sf"/>
</dbReference>
<protein>
    <submittedName>
        <fullName evidence="6">LLM class flavin-dependent oxidoreductase</fullName>
    </submittedName>
</protein>
<evidence type="ECO:0000256" key="3">
    <source>
        <dbReference type="ARBA" id="ARBA00023002"/>
    </source>
</evidence>
<dbReference type="AlphaFoldDB" id="A0A7X1KN55"/>
<dbReference type="PANTHER" id="PTHR42847">
    <property type="entry name" value="ALKANESULFONATE MONOOXYGENASE"/>
    <property type="match status" value="1"/>
</dbReference>
<evidence type="ECO:0000256" key="1">
    <source>
        <dbReference type="ARBA" id="ARBA00022630"/>
    </source>
</evidence>
<proteinExistence type="predicted"/>
<accession>A0A7X1KN55</accession>
<evidence type="ECO:0000313" key="6">
    <source>
        <dbReference type="EMBL" id="MBC2667005.1"/>
    </source>
</evidence>
<dbReference type="InterPro" id="IPR050172">
    <property type="entry name" value="SsuD_RutA_monooxygenase"/>
</dbReference>
<evidence type="ECO:0000313" key="7">
    <source>
        <dbReference type="Proteomes" id="UP000566813"/>
    </source>
</evidence>
<dbReference type="GO" id="GO:0004497">
    <property type="term" value="F:monooxygenase activity"/>
    <property type="evidence" value="ECO:0007669"/>
    <property type="project" value="UniProtKB-KW"/>
</dbReference>